<comment type="caution">
    <text evidence="1">The sequence shown here is derived from an EMBL/GenBank/DDBJ whole genome shotgun (WGS) entry which is preliminary data.</text>
</comment>
<name>A0ABV8BUQ8_9PSEU</name>
<evidence type="ECO:0000313" key="2">
    <source>
        <dbReference type="Proteomes" id="UP001595690"/>
    </source>
</evidence>
<reference evidence="2" key="1">
    <citation type="journal article" date="2019" name="Int. J. Syst. Evol. Microbiol.">
        <title>The Global Catalogue of Microorganisms (GCM) 10K type strain sequencing project: providing services to taxonomists for standard genome sequencing and annotation.</title>
        <authorList>
            <consortium name="The Broad Institute Genomics Platform"/>
            <consortium name="The Broad Institute Genome Sequencing Center for Infectious Disease"/>
            <person name="Wu L."/>
            <person name="Ma J."/>
        </authorList>
    </citation>
    <scope>NUCLEOTIDE SEQUENCE [LARGE SCALE GENOMIC DNA]</scope>
    <source>
        <strain evidence="2">CGMCC 4.7405</strain>
    </source>
</reference>
<protein>
    <submittedName>
        <fullName evidence="1">Uncharacterized protein</fullName>
    </submittedName>
</protein>
<dbReference type="Proteomes" id="UP001595690">
    <property type="component" value="Unassembled WGS sequence"/>
</dbReference>
<dbReference type="SUPFAM" id="SSF69118">
    <property type="entry name" value="AhpD-like"/>
    <property type="match status" value="1"/>
</dbReference>
<keyword evidence="2" id="KW-1185">Reference proteome</keyword>
<evidence type="ECO:0000313" key="1">
    <source>
        <dbReference type="EMBL" id="MFC3892859.1"/>
    </source>
</evidence>
<gene>
    <name evidence="1" type="ORF">ACFOWZ_15390</name>
</gene>
<dbReference type="InterPro" id="IPR029032">
    <property type="entry name" value="AhpD-like"/>
</dbReference>
<dbReference type="RefSeq" id="WP_382372892.1">
    <property type="nucleotide sequence ID" value="NZ_JBHRZI010000012.1"/>
</dbReference>
<dbReference type="Gene3D" id="1.20.1290.10">
    <property type="entry name" value="AhpD-like"/>
    <property type="match status" value="1"/>
</dbReference>
<sequence>MEPTDRLAALRAAVLDGPGVTASSLRQAAASGAAPRPWTEYVRAVRDASYLVSEEDIAALKADGLGEEEIFEVTVAAAVGAALARLDAGLRVAGPS</sequence>
<dbReference type="EMBL" id="JBHRZI010000012">
    <property type="protein sequence ID" value="MFC3892859.1"/>
    <property type="molecule type" value="Genomic_DNA"/>
</dbReference>
<organism evidence="1 2">
    <name type="scientific">Lentzea rhizosphaerae</name>
    <dbReference type="NCBI Taxonomy" id="2041025"/>
    <lineage>
        <taxon>Bacteria</taxon>
        <taxon>Bacillati</taxon>
        <taxon>Actinomycetota</taxon>
        <taxon>Actinomycetes</taxon>
        <taxon>Pseudonocardiales</taxon>
        <taxon>Pseudonocardiaceae</taxon>
        <taxon>Lentzea</taxon>
    </lineage>
</organism>
<accession>A0ABV8BUQ8</accession>
<proteinExistence type="predicted"/>